<dbReference type="Pfam" id="PF07859">
    <property type="entry name" value="Abhydrolase_3"/>
    <property type="match status" value="1"/>
</dbReference>
<evidence type="ECO:0000313" key="3">
    <source>
        <dbReference type="EMBL" id="MBB5184907.1"/>
    </source>
</evidence>
<name>A0A7W8D2K1_9FIRM</name>
<accession>A0A7W8D2K1</accession>
<dbReference type="Proteomes" id="UP000521313">
    <property type="component" value="Unassembled WGS sequence"/>
</dbReference>
<keyword evidence="1" id="KW-0378">Hydrolase</keyword>
<dbReference type="InterPro" id="IPR013094">
    <property type="entry name" value="AB_hydrolase_3"/>
</dbReference>
<dbReference type="Gene3D" id="3.40.50.1820">
    <property type="entry name" value="alpha/beta hydrolase"/>
    <property type="match status" value="1"/>
</dbReference>
<dbReference type="AlphaFoldDB" id="A0A7W8D2K1"/>
<sequence>MPLTLTVYIPKNVPGPLPCLIYYHGGGFCFEDAPYIHKNVMEYAKNASCQIVFVHYRTSDAAPFPAPFQDACSAIKYVWNHAEELNVDKDNIALGGDSAGGALAASCCQWVKECTEIKLRFQMLIYPVTDNRMQTNSMRYGKDTPCWNALLNRQMWQFYLRDGIKENSNWAVPLLSTDLSDLPNAYIEVEQFDCLHDEGIEYAKCLKNAGVCVQLEEVKGTFHGFDLFHKAKVVQTMLTCRSHALRDAWIKKA</sequence>
<evidence type="ECO:0000259" key="2">
    <source>
        <dbReference type="Pfam" id="PF07859"/>
    </source>
</evidence>
<comment type="caution">
    <text evidence="3">The sequence shown here is derived from an EMBL/GenBank/DDBJ whole genome shotgun (WGS) entry which is preliminary data.</text>
</comment>
<feature type="domain" description="Alpha/beta hydrolase fold-3" evidence="2">
    <location>
        <begin position="20"/>
        <end position="225"/>
    </location>
</feature>
<dbReference type="InterPro" id="IPR029058">
    <property type="entry name" value="AB_hydrolase_fold"/>
</dbReference>
<organism evidence="3 4">
    <name type="scientific">Faecalicoccus acidiformans</name>
    <dbReference type="NCBI Taxonomy" id="915173"/>
    <lineage>
        <taxon>Bacteria</taxon>
        <taxon>Bacillati</taxon>
        <taxon>Bacillota</taxon>
        <taxon>Erysipelotrichia</taxon>
        <taxon>Erysipelotrichales</taxon>
        <taxon>Erysipelotrichaceae</taxon>
        <taxon>Faecalicoccus</taxon>
    </lineage>
</organism>
<reference evidence="3 4" key="1">
    <citation type="submission" date="2020-08" db="EMBL/GenBank/DDBJ databases">
        <title>Genomic Encyclopedia of Type Strains, Phase IV (KMG-IV): sequencing the most valuable type-strain genomes for metagenomic binning, comparative biology and taxonomic classification.</title>
        <authorList>
            <person name="Goeker M."/>
        </authorList>
    </citation>
    <scope>NUCLEOTIDE SEQUENCE [LARGE SCALE GENOMIC DNA]</scope>
    <source>
        <strain evidence="3 4">DSM 26963</strain>
    </source>
</reference>
<dbReference type="PANTHER" id="PTHR48081">
    <property type="entry name" value="AB HYDROLASE SUPERFAMILY PROTEIN C4A8.06C"/>
    <property type="match status" value="1"/>
</dbReference>
<dbReference type="PANTHER" id="PTHR48081:SF8">
    <property type="entry name" value="ALPHA_BETA HYDROLASE FOLD-3 DOMAIN-CONTAINING PROTEIN-RELATED"/>
    <property type="match status" value="1"/>
</dbReference>
<dbReference type="GO" id="GO:0016787">
    <property type="term" value="F:hydrolase activity"/>
    <property type="evidence" value="ECO:0007669"/>
    <property type="project" value="UniProtKB-KW"/>
</dbReference>
<proteinExistence type="predicted"/>
<evidence type="ECO:0000256" key="1">
    <source>
        <dbReference type="ARBA" id="ARBA00022801"/>
    </source>
</evidence>
<protein>
    <submittedName>
        <fullName evidence="3">Acetyl esterase/lipase</fullName>
    </submittedName>
</protein>
<dbReference type="EMBL" id="JACHHD010000008">
    <property type="protein sequence ID" value="MBB5184907.1"/>
    <property type="molecule type" value="Genomic_DNA"/>
</dbReference>
<dbReference type="InterPro" id="IPR050300">
    <property type="entry name" value="GDXG_lipolytic_enzyme"/>
</dbReference>
<dbReference type="SUPFAM" id="SSF53474">
    <property type="entry name" value="alpha/beta-Hydrolases"/>
    <property type="match status" value="1"/>
</dbReference>
<evidence type="ECO:0000313" key="4">
    <source>
        <dbReference type="Proteomes" id="UP000521313"/>
    </source>
</evidence>
<gene>
    <name evidence="3" type="ORF">HNQ43_000954</name>
</gene>
<dbReference type="RefSeq" id="WP_183375301.1">
    <property type="nucleotide sequence ID" value="NZ_JACHHD010000008.1"/>
</dbReference>